<protein>
    <submittedName>
        <fullName evidence="1">Uncharacterized protein</fullName>
    </submittedName>
</protein>
<dbReference type="AlphaFoldDB" id="H2XJU3"/>
<dbReference type="Proteomes" id="UP000008144">
    <property type="component" value="Unassembled WGS sequence"/>
</dbReference>
<dbReference type="Ensembl" id="ENSCINT00000032779.1">
    <property type="protein sequence ID" value="ENSCINP00000029925.1"/>
    <property type="gene ID" value="ENSCING00000024388.1"/>
</dbReference>
<accession>H2XJU3</accession>
<reference evidence="1" key="2">
    <citation type="submission" date="2025-08" db="UniProtKB">
        <authorList>
            <consortium name="Ensembl"/>
        </authorList>
    </citation>
    <scope>IDENTIFICATION</scope>
</reference>
<dbReference type="InParanoid" id="H2XJU3"/>
<reference evidence="1" key="3">
    <citation type="submission" date="2025-09" db="UniProtKB">
        <authorList>
            <consortium name="Ensembl"/>
        </authorList>
    </citation>
    <scope>IDENTIFICATION</scope>
</reference>
<name>H2XJU3_CIOIN</name>
<dbReference type="HOGENOM" id="CLU_3086500_0_0_1"/>
<evidence type="ECO:0000313" key="2">
    <source>
        <dbReference type="Proteomes" id="UP000008144"/>
    </source>
</evidence>
<reference evidence="2" key="1">
    <citation type="journal article" date="2002" name="Science">
        <title>The draft genome of Ciona intestinalis: insights into chordate and vertebrate origins.</title>
        <authorList>
            <person name="Dehal P."/>
            <person name="Satou Y."/>
            <person name="Campbell R.K."/>
            <person name="Chapman J."/>
            <person name="Degnan B."/>
            <person name="De Tomaso A."/>
            <person name="Davidson B."/>
            <person name="Di Gregorio A."/>
            <person name="Gelpke M."/>
            <person name="Goodstein D.M."/>
            <person name="Harafuji N."/>
            <person name="Hastings K.E."/>
            <person name="Ho I."/>
            <person name="Hotta K."/>
            <person name="Huang W."/>
            <person name="Kawashima T."/>
            <person name="Lemaire P."/>
            <person name="Martinez D."/>
            <person name="Meinertzhagen I.A."/>
            <person name="Necula S."/>
            <person name="Nonaka M."/>
            <person name="Putnam N."/>
            <person name="Rash S."/>
            <person name="Saiga H."/>
            <person name="Satake M."/>
            <person name="Terry A."/>
            <person name="Yamada L."/>
            <person name="Wang H.G."/>
            <person name="Awazu S."/>
            <person name="Azumi K."/>
            <person name="Boore J."/>
            <person name="Branno M."/>
            <person name="Chin-Bow S."/>
            <person name="DeSantis R."/>
            <person name="Doyle S."/>
            <person name="Francino P."/>
            <person name="Keys D.N."/>
            <person name="Haga S."/>
            <person name="Hayashi H."/>
            <person name="Hino K."/>
            <person name="Imai K.S."/>
            <person name="Inaba K."/>
            <person name="Kano S."/>
            <person name="Kobayashi K."/>
            <person name="Kobayashi M."/>
            <person name="Lee B.I."/>
            <person name="Makabe K.W."/>
            <person name="Manohar C."/>
            <person name="Matassi G."/>
            <person name="Medina M."/>
            <person name="Mochizuki Y."/>
            <person name="Mount S."/>
            <person name="Morishita T."/>
            <person name="Miura S."/>
            <person name="Nakayama A."/>
            <person name="Nishizaka S."/>
            <person name="Nomoto H."/>
            <person name="Ohta F."/>
            <person name="Oishi K."/>
            <person name="Rigoutsos I."/>
            <person name="Sano M."/>
            <person name="Sasaki A."/>
            <person name="Sasakura Y."/>
            <person name="Shoguchi E."/>
            <person name="Shin-i T."/>
            <person name="Spagnuolo A."/>
            <person name="Stainier D."/>
            <person name="Suzuki M.M."/>
            <person name="Tassy O."/>
            <person name="Takatori N."/>
            <person name="Tokuoka M."/>
            <person name="Yagi K."/>
            <person name="Yoshizaki F."/>
            <person name="Wada S."/>
            <person name="Zhang C."/>
            <person name="Hyatt P.D."/>
            <person name="Larimer F."/>
            <person name="Detter C."/>
            <person name="Doggett N."/>
            <person name="Glavina T."/>
            <person name="Hawkins T."/>
            <person name="Richardson P."/>
            <person name="Lucas S."/>
            <person name="Kohara Y."/>
            <person name="Levine M."/>
            <person name="Satoh N."/>
            <person name="Rokhsar D.S."/>
        </authorList>
    </citation>
    <scope>NUCLEOTIDE SEQUENCE [LARGE SCALE GENOMIC DNA]</scope>
</reference>
<evidence type="ECO:0000313" key="1">
    <source>
        <dbReference type="Ensembl" id="ENSCINP00000029925.1"/>
    </source>
</evidence>
<sequence length="52" mass="6137">MSKVENDFKLKVEQDKKIALNFKMKEKEITRLYNVSMWVEGYYSYITLGLGG</sequence>
<organism evidence="1 2">
    <name type="scientific">Ciona intestinalis</name>
    <name type="common">Transparent sea squirt</name>
    <name type="synonym">Ascidia intestinalis</name>
    <dbReference type="NCBI Taxonomy" id="7719"/>
    <lineage>
        <taxon>Eukaryota</taxon>
        <taxon>Metazoa</taxon>
        <taxon>Chordata</taxon>
        <taxon>Tunicata</taxon>
        <taxon>Ascidiacea</taxon>
        <taxon>Phlebobranchia</taxon>
        <taxon>Cionidae</taxon>
        <taxon>Ciona</taxon>
    </lineage>
</organism>
<proteinExistence type="predicted"/>
<keyword evidence="2" id="KW-1185">Reference proteome</keyword>